<feature type="domain" description="DUF1156" evidence="1">
    <location>
        <begin position="26"/>
        <end position="79"/>
    </location>
</feature>
<accession>X1GJA5</accession>
<dbReference type="Gene3D" id="3.40.50.150">
    <property type="entry name" value="Vaccinia Virus protein VP39"/>
    <property type="match status" value="1"/>
</dbReference>
<gene>
    <name evidence="2" type="ORF">S03H2_11378</name>
</gene>
<dbReference type="AlphaFoldDB" id="X1GJA5"/>
<sequence length="220" mass="24522">MAGRGGFARKWAVIPKECKRLIEVDFPIAEVSRHSAREKSIRHGHPSTLHLWWARRPLAACRAVLLGLLLPDPCDPHCPDDFRPKAREALRQLMNPGTADAELRRALLKFIGDFANWDNSSHPAYLRAGRELVKAAHPEETPLVVDPFAGGGSIPLEALRLGCDAFASDLNPVACLILKVLLEDIPRHGPELADELRRVGKQIKDEAEKELVEFYPKDPD</sequence>
<dbReference type="InterPro" id="IPR009537">
    <property type="entry name" value="DUF1156"/>
</dbReference>
<name>X1GJA5_9ZZZZ</name>
<protein>
    <recommendedName>
        <fullName evidence="1">DUF1156 domain-containing protein</fullName>
    </recommendedName>
</protein>
<evidence type="ECO:0000313" key="2">
    <source>
        <dbReference type="EMBL" id="GAH41704.1"/>
    </source>
</evidence>
<dbReference type="SUPFAM" id="SSF53335">
    <property type="entry name" value="S-adenosyl-L-methionine-dependent methyltransferases"/>
    <property type="match status" value="1"/>
</dbReference>
<feature type="non-terminal residue" evidence="2">
    <location>
        <position position="220"/>
    </location>
</feature>
<dbReference type="EMBL" id="BARU01005814">
    <property type="protein sequence ID" value="GAH41704.1"/>
    <property type="molecule type" value="Genomic_DNA"/>
</dbReference>
<dbReference type="InterPro" id="IPR029063">
    <property type="entry name" value="SAM-dependent_MTases_sf"/>
</dbReference>
<evidence type="ECO:0000259" key="1">
    <source>
        <dbReference type="Pfam" id="PF06634"/>
    </source>
</evidence>
<reference evidence="2" key="1">
    <citation type="journal article" date="2014" name="Front. Microbiol.">
        <title>High frequency of phylogenetically diverse reductive dehalogenase-homologous genes in deep subseafloor sedimentary metagenomes.</title>
        <authorList>
            <person name="Kawai M."/>
            <person name="Futagami T."/>
            <person name="Toyoda A."/>
            <person name="Takaki Y."/>
            <person name="Nishi S."/>
            <person name="Hori S."/>
            <person name="Arai W."/>
            <person name="Tsubouchi T."/>
            <person name="Morono Y."/>
            <person name="Uchiyama I."/>
            <person name="Ito T."/>
            <person name="Fujiyama A."/>
            <person name="Inagaki F."/>
            <person name="Takami H."/>
        </authorList>
    </citation>
    <scope>NUCLEOTIDE SEQUENCE</scope>
    <source>
        <strain evidence="2">Expedition CK06-06</strain>
    </source>
</reference>
<dbReference type="Pfam" id="PF06634">
    <property type="entry name" value="DUF1156"/>
    <property type="match status" value="1"/>
</dbReference>
<proteinExistence type="predicted"/>
<organism evidence="2">
    <name type="scientific">marine sediment metagenome</name>
    <dbReference type="NCBI Taxonomy" id="412755"/>
    <lineage>
        <taxon>unclassified sequences</taxon>
        <taxon>metagenomes</taxon>
        <taxon>ecological metagenomes</taxon>
    </lineage>
</organism>
<comment type="caution">
    <text evidence="2">The sequence shown here is derived from an EMBL/GenBank/DDBJ whole genome shotgun (WGS) entry which is preliminary data.</text>
</comment>